<dbReference type="EC" id="1.9.3.1" evidence="2"/>
<dbReference type="InterPro" id="IPR004714">
    <property type="entry name" value="Cyt_oxidase_maturation_cbb3"/>
</dbReference>
<dbReference type="Proteomes" id="UP000262607">
    <property type="component" value="Chromosome"/>
</dbReference>
<feature type="transmembrane region" description="Helical" evidence="1">
    <location>
        <begin position="6"/>
        <end position="28"/>
    </location>
</feature>
<sequence length="49" mass="5742">MDVLIIMILSSISLGAIFLIIFLISLYYGQFDNYESHKIRILIDNHKKK</sequence>
<keyword evidence="1" id="KW-0472">Membrane</keyword>
<keyword evidence="2" id="KW-0560">Oxidoreductase</keyword>
<protein>
    <submittedName>
        <fullName evidence="2">Cytochrome cbb3 oxidase maturation protein CcoS</fullName>
        <ecNumber evidence="2">1.9.3.1</ecNumber>
    </submittedName>
</protein>
<keyword evidence="1" id="KW-0812">Transmembrane</keyword>
<name>A0AAD1CLD1_9FLAO</name>
<proteinExistence type="predicted"/>
<evidence type="ECO:0000256" key="1">
    <source>
        <dbReference type="SAM" id="Phobius"/>
    </source>
</evidence>
<dbReference type="GO" id="GO:0016491">
    <property type="term" value="F:oxidoreductase activity"/>
    <property type="evidence" value="ECO:0007669"/>
    <property type="project" value="UniProtKB-KW"/>
</dbReference>
<accession>A0AAD1CLD1</accession>
<dbReference type="RefSeq" id="WP_110548782.1">
    <property type="nucleotide sequence ID" value="NZ_AP014610.1"/>
</dbReference>
<dbReference type="GeneID" id="66556861"/>
<dbReference type="EMBL" id="AP014610">
    <property type="protein sequence ID" value="BBA17717.1"/>
    <property type="molecule type" value="Genomic_DNA"/>
</dbReference>
<organism evidence="2 3">
    <name type="scientific">Blattabacterium punctulatus CPU2</name>
    <dbReference type="NCBI Taxonomy" id="1457032"/>
    <lineage>
        <taxon>Bacteria</taxon>
        <taxon>Pseudomonadati</taxon>
        <taxon>Bacteroidota</taxon>
        <taxon>Flavobacteriia</taxon>
        <taxon>Flavobacteriales</taxon>
        <taxon>Blattabacteriaceae</taxon>
        <taxon>Blattabacterium</taxon>
    </lineage>
</organism>
<dbReference type="NCBIfam" id="TIGR00847">
    <property type="entry name" value="ccoS"/>
    <property type="match status" value="1"/>
</dbReference>
<gene>
    <name evidence="2" type="primary">ccoS</name>
    <name evidence="2" type="ORF">CPU2_209</name>
</gene>
<reference evidence="2 3" key="1">
    <citation type="submission" date="2014-06" db="EMBL/GenBank/DDBJ databases">
        <title>Genome sequence of the intracellular symbiont Blattabacterium cuenoti, strain CPU2 from the wood feeding cockroach Cryptocercus punctulatus.</title>
        <authorList>
            <person name="Kinjo Y."/>
            <person name="Ohkuma M."/>
            <person name="Tokuda G."/>
        </authorList>
    </citation>
    <scope>NUCLEOTIDE SEQUENCE [LARGE SCALE GENOMIC DNA]</scope>
    <source>
        <strain evidence="2 3">CPU2</strain>
    </source>
</reference>
<evidence type="ECO:0000313" key="2">
    <source>
        <dbReference type="EMBL" id="BBA17717.1"/>
    </source>
</evidence>
<evidence type="ECO:0000313" key="3">
    <source>
        <dbReference type="Proteomes" id="UP000262607"/>
    </source>
</evidence>
<keyword evidence="1" id="KW-1133">Transmembrane helix</keyword>
<dbReference type="AlphaFoldDB" id="A0AAD1CLD1"/>
<dbReference type="Pfam" id="PF03597">
    <property type="entry name" value="FixS"/>
    <property type="match status" value="1"/>
</dbReference>